<evidence type="ECO:0000256" key="2">
    <source>
        <dbReference type="SAM" id="Phobius"/>
    </source>
</evidence>
<keyword evidence="4" id="KW-1185">Reference proteome</keyword>
<protein>
    <recommendedName>
        <fullName evidence="5">Copper transporter</fullName>
    </recommendedName>
</protein>
<feature type="transmembrane region" description="Helical" evidence="2">
    <location>
        <begin position="7"/>
        <end position="29"/>
    </location>
</feature>
<dbReference type="RefSeq" id="WP_095130388.1">
    <property type="nucleotide sequence ID" value="NZ_NIBG01000001.1"/>
</dbReference>
<evidence type="ECO:0000256" key="1">
    <source>
        <dbReference type="SAM" id="Coils"/>
    </source>
</evidence>
<sequence>MVINVKYYVITIVAIFLAIGIGIFIGIMLDGQDLIVKQQADILKQVEDRFDEFKIKQDELQESIAQLNNENENNVKFLNTIFPNLVKGRLKDYKVMIIETSEHISYSEIDDTLQQSGVENISKLIIKDKFFTLENDQSEEVEGENTEKLNINQLLNSILTEKNEDIIKKSIEDEIIQLNGQTNMDFDYIILAGEDNESLAVFESIEKPIISFCKDNNMEIVAVEKSNSDISKIKEYKKLGLSTVDNIDTTMGKISLVMLLTGESGNYGQKKTADKVAPQWFKE</sequence>
<dbReference type="GO" id="GO:0016020">
    <property type="term" value="C:membrane"/>
    <property type="evidence" value="ECO:0007669"/>
    <property type="project" value="InterPro"/>
</dbReference>
<organism evidence="3 4">
    <name type="scientific">Anaeromicrobium sediminis</name>
    <dbReference type="NCBI Taxonomy" id="1478221"/>
    <lineage>
        <taxon>Bacteria</taxon>
        <taxon>Bacillati</taxon>
        <taxon>Bacillota</taxon>
        <taxon>Clostridia</taxon>
        <taxon>Peptostreptococcales</taxon>
        <taxon>Thermotaleaceae</taxon>
        <taxon>Anaeromicrobium</taxon>
    </lineage>
</organism>
<gene>
    <name evidence="3" type="ORF">CCE28_01905</name>
</gene>
<dbReference type="AlphaFoldDB" id="A0A267MNM8"/>
<dbReference type="InterPro" id="IPR021522">
    <property type="entry name" value="MctB"/>
</dbReference>
<dbReference type="GO" id="GO:0055070">
    <property type="term" value="P:copper ion homeostasis"/>
    <property type="evidence" value="ECO:0007669"/>
    <property type="project" value="InterPro"/>
</dbReference>
<dbReference type="Proteomes" id="UP000216024">
    <property type="component" value="Unassembled WGS sequence"/>
</dbReference>
<comment type="caution">
    <text evidence="3">The sequence shown here is derived from an EMBL/GenBank/DDBJ whole genome shotgun (WGS) entry which is preliminary data.</text>
</comment>
<feature type="coiled-coil region" evidence="1">
    <location>
        <begin position="43"/>
        <end position="73"/>
    </location>
</feature>
<dbReference type="OrthoDB" id="2382049at2"/>
<keyword evidence="2" id="KW-0472">Membrane</keyword>
<accession>A0A267MNM8</accession>
<evidence type="ECO:0000313" key="3">
    <source>
        <dbReference type="EMBL" id="PAB61204.1"/>
    </source>
</evidence>
<keyword evidence="2" id="KW-0812">Transmembrane</keyword>
<keyword evidence="2" id="KW-1133">Transmembrane helix</keyword>
<proteinExistence type="predicted"/>
<dbReference type="Pfam" id="PF11382">
    <property type="entry name" value="MctB"/>
    <property type="match status" value="1"/>
</dbReference>
<reference evidence="3 4" key="1">
    <citation type="submission" date="2017-06" db="EMBL/GenBank/DDBJ databases">
        <title>Draft genome sequence of anaerobic fermentative bacterium Anaeromicrobium sediminis DY2726D isolated from West Pacific Ocean sediments.</title>
        <authorList>
            <person name="Zeng X."/>
        </authorList>
    </citation>
    <scope>NUCLEOTIDE SEQUENCE [LARGE SCALE GENOMIC DNA]</scope>
    <source>
        <strain evidence="3 4">DY2726D</strain>
    </source>
</reference>
<keyword evidence="1" id="KW-0175">Coiled coil</keyword>
<evidence type="ECO:0000313" key="4">
    <source>
        <dbReference type="Proteomes" id="UP000216024"/>
    </source>
</evidence>
<name>A0A267MNM8_9FIRM</name>
<evidence type="ECO:0008006" key="5">
    <source>
        <dbReference type="Google" id="ProtNLM"/>
    </source>
</evidence>
<dbReference type="EMBL" id="NIBG01000001">
    <property type="protein sequence ID" value="PAB61204.1"/>
    <property type="molecule type" value="Genomic_DNA"/>
</dbReference>